<comment type="caution">
    <text evidence="1">The sequence shown here is derived from an EMBL/GenBank/DDBJ whole genome shotgun (WGS) entry which is preliminary data.</text>
</comment>
<sequence length="191" mass="22832">METGDYVKISDRYFKDNPNLKEKLYNKEERRMYIGVVVKLSDQLNVCVPFRTKAPNNNRVVEHGTFSIPSETRPNACLDLTKALIINNESYLCVLQKERVAIPTVQKAKINENIDELDKMLRGYIKGYKKDYKENIRRPERRRDPLYQFSTLQNYHKELGMIKEQEKPIEQDKQRERARRMAYIRQMGRER</sequence>
<dbReference type="Proteomes" id="UP000006600">
    <property type="component" value="Unassembled WGS sequence"/>
</dbReference>
<evidence type="ECO:0000313" key="2">
    <source>
        <dbReference type="Proteomes" id="UP000006600"/>
    </source>
</evidence>
<dbReference type="HOGENOM" id="CLU_104070_0_0_9"/>
<protein>
    <recommendedName>
        <fullName evidence="3">Type III toxin-antitoxin system ToxN/AbiQ family toxin</fullName>
    </recommendedName>
</protein>
<reference evidence="1 2" key="1">
    <citation type="submission" date="2012-04" db="EMBL/GenBank/DDBJ databases">
        <title>The Genome Sequence of Bacillus cereus BAG5X1-1.</title>
        <authorList>
            <consortium name="The Broad Institute Genome Sequencing Platform"/>
            <consortium name="The Broad Institute Genome Sequencing Center for Infectious Disease"/>
            <person name="Feldgarden M."/>
            <person name="Van der Auwera G.A."/>
            <person name="Mahillon J."/>
            <person name="Duprez V."/>
            <person name="Timmery S."/>
            <person name="Mattelet C."/>
            <person name="Dierick K."/>
            <person name="Sun M."/>
            <person name="Yu Z."/>
            <person name="Zhu L."/>
            <person name="Hu X."/>
            <person name="Shank E.B."/>
            <person name="Swiecicka I."/>
            <person name="Hansen B.M."/>
            <person name="Andrup L."/>
            <person name="Young S.K."/>
            <person name="Zeng Q."/>
            <person name="Gargeya S."/>
            <person name="Fitzgerald M."/>
            <person name="Haas B."/>
            <person name="Abouelleil A."/>
            <person name="Alvarado L."/>
            <person name="Arachchi H.M."/>
            <person name="Berlin A."/>
            <person name="Chapman S.B."/>
            <person name="Goldberg J."/>
            <person name="Griggs A."/>
            <person name="Gujja S."/>
            <person name="Hansen M."/>
            <person name="Howarth C."/>
            <person name="Imamovic A."/>
            <person name="Larimer J."/>
            <person name="McCowen C."/>
            <person name="Montmayeur A."/>
            <person name="Murphy C."/>
            <person name="Neiman D."/>
            <person name="Pearson M."/>
            <person name="Priest M."/>
            <person name="Roberts A."/>
            <person name="Saif S."/>
            <person name="Shea T."/>
            <person name="Sisk P."/>
            <person name="Sykes S."/>
            <person name="Wortman J."/>
            <person name="Nusbaum C."/>
            <person name="Birren B."/>
        </authorList>
    </citation>
    <scope>NUCLEOTIDE SEQUENCE [LARGE SCALE GENOMIC DNA]</scope>
    <source>
        <strain evidence="1 2">BAG5X1-1</strain>
    </source>
</reference>
<dbReference type="PATRIC" id="fig|1053189.3.peg.5555"/>
<name>J8ABS9_BACCE</name>
<dbReference type="RefSeq" id="WP_002107333.1">
    <property type="nucleotide sequence ID" value="NZ_JH792000.1"/>
</dbReference>
<dbReference type="EMBL" id="AHDJ01000072">
    <property type="protein sequence ID" value="EJQ36069.1"/>
    <property type="molecule type" value="Genomic_DNA"/>
</dbReference>
<gene>
    <name evidence="1" type="ORF">IEE_05450</name>
</gene>
<dbReference type="AlphaFoldDB" id="J8ABS9"/>
<dbReference type="InterPro" id="IPR049929">
    <property type="entry name" value="TenpN-like"/>
</dbReference>
<evidence type="ECO:0008006" key="3">
    <source>
        <dbReference type="Google" id="ProtNLM"/>
    </source>
</evidence>
<accession>J8ABS9</accession>
<organism evidence="1 2">
    <name type="scientific">Bacillus cereus BAG5X1-1</name>
    <dbReference type="NCBI Taxonomy" id="1053189"/>
    <lineage>
        <taxon>Bacteria</taxon>
        <taxon>Bacillati</taxon>
        <taxon>Bacillota</taxon>
        <taxon>Bacilli</taxon>
        <taxon>Bacillales</taxon>
        <taxon>Bacillaceae</taxon>
        <taxon>Bacillus</taxon>
        <taxon>Bacillus cereus group</taxon>
    </lineage>
</organism>
<evidence type="ECO:0000313" key="1">
    <source>
        <dbReference type="EMBL" id="EJQ36069.1"/>
    </source>
</evidence>
<proteinExistence type="predicted"/>
<dbReference type="CDD" id="cd17493">
    <property type="entry name" value="toxin_TenpN"/>
    <property type="match status" value="1"/>
</dbReference>